<dbReference type="Proteomes" id="UP000024635">
    <property type="component" value="Unassembled WGS sequence"/>
</dbReference>
<name>A0A016STS4_9BILA</name>
<feature type="region of interest" description="Disordered" evidence="1">
    <location>
        <begin position="151"/>
        <end position="175"/>
    </location>
</feature>
<organism evidence="2 3">
    <name type="scientific">Ancylostoma ceylanicum</name>
    <dbReference type="NCBI Taxonomy" id="53326"/>
    <lineage>
        <taxon>Eukaryota</taxon>
        <taxon>Metazoa</taxon>
        <taxon>Ecdysozoa</taxon>
        <taxon>Nematoda</taxon>
        <taxon>Chromadorea</taxon>
        <taxon>Rhabditida</taxon>
        <taxon>Rhabditina</taxon>
        <taxon>Rhabditomorpha</taxon>
        <taxon>Strongyloidea</taxon>
        <taxon>Ancylostomatidae</taxon>
        <taxon>Ancylostomatinae</taxon>
        <taxon>Ancylostoma</taxon>
    </lineage>
</organism>
<dbReference type="AlphaFoldDB" id="A0A016STS4"/>
<reference evidence="3" key="1">
    <citation type="journal article" date="2015" name="Nat. Genet.">
        <title>The genome and transcriptome of the zoonotic hookworm Ancylostoma ceylanicum identify infection-specific gene families.</title>
        <authorList>
            <person name="Schwarz E.M."/>
            <person name="Hu Y."/>
            <person name="Antoshechkin I."/>
            <person name="Miller M.M."/>
            <person name="Sternberg P.W."/>
            <person name="Aroian R.V."/>
        </authorList>
    </citation>
    <scope>NUCLEOTIDE SEQUENCE</scope>
    <source>
        <strain evidence="3">HY135</strain>
    </source>
</reference>
<keyword evidence="3" id="KW-1185">Reference proteome</keyword>
<accession>A0A016STS4</accession>
<protein>
    <submittedName>
        <fullName evidence="2">Uncharacterized protein</fullName>
    </submittedName>
</protein>
<evidence type="ECO:0000256" key="1">
    <source>
        <dbReference type="SAM" id="MobiDB-lite"/>
    </source>
</evidence>
<dbReference type="EMBL" id="JARK01001514">
    <property type="protein sequence ID" value="EYB93787.1"/>
    <property type="molecule type" value="Genomic_DNA"/>
</dbReference>
<sequence length="224" mass="25364">MPRVKEERTWKLMGNVPPNQFFLTREALSLQQKLVAIRQTLIFLQRCKKTDVLPSFIMNKKIGATCGLSENDPKTLKIYCSMLSVVTKERQRSLYATLLKCNAKENACRRLLADQTWRRIDGWSRLICDSIRSKAKSTLLAKYNRLSSALREKHSRDESDQSTVNRLHPETAQNEHAKARVTVIGNAHLFSSAIELLSLGPSFSPAQNINGSTCRKVVGGLHRL</sequence>
<gene>
    <name evidence="2" type="primary">Acey_s0178.g630</name>
    <name evidence="2" type="ORF">Y032_0178g630</name>
</gene>
<evidence type="ECO:0000313" key="2">
    <source>
        <dbReference type="EMBL" id="EYB93787.1"/>
    </source>
</evidence>
<evidence type="ECO:0000313" key="3">
    <source>
        <dbReference type="Proteomes" id="UP000024635"/>
    </source>
</evidence>
<comment type="caution">
    <text evidence="2">The sequence shown here is derived from an EMBL/GenBank/DDBJ whole genome shotgun (WGS) entry which is preliminary data.</text>
</comment>
<proteinExistence type="predicted"/>